<sequence length="70" mass="8040">MKKIFKTTKEKVDDGSEQRVKWLRCRSEQQLARHIFSPLSIRQSTGGGGALERKVFLQRAPRSLLNLISN</sequence>
<comment type="caution">
    <text evidence="1">The sequence shown here is derived from an EMBL/GenBank/DDBJ whole genome shotgun (WGS) entry which is preliminary data.</text>
</comment>
<proteinExistence type="predicted"/>
<evidence type="ECO:0000313" key="1">
    <source>
        <dbReference type="EMBL" id="KAL1245404.1"/>
    </source>
</evidence>
<name>A0ABR3KXN5_TRISP</name>
<accession>A0ABR3KXN5</accession>
<organism evidence="1 2">
    <name type="scientific">Trichinella spiralis</name>
    <name type="common">Trichina worm</name>
    <dbReference type="NCBI Taxonomy" id="6334"/>
    <lineage>
        <taxon>Eukaryota</taxon>
        <taxon>Metazoa</taxon>
        <taxon>Ecdysozoa</taxon>
        <taxon>Nematoda</taxon>
        <taxon>Enoplea</taxon>
        <taxon>Dorylaimia</taxon>
        <taxon>Trichinellida</taxon>
        <taxon>Trichinellidae</taxon>
        <taxon>Trichinella</taxon>
    </lineage>
</organism>
<evidence type="ECO:0000313" key="2">
    <source>
        <dbReference type="Proteomes" id="UP001558632"/>
    </source>
</evidence>
<gene>
    <name evidence="1" type="ORF">TSPI_09947</name>
</gene>
<dbReference type="Proteomes" id="UP001558632">
    <property type="component" value="Unassembled WGS sequence"/>
</dbReference>
<dbReference type="EMBL" id="JBEUSY010000095">
    <property type="protein sequence ID" value="KAL1245404.1"/>
    <property type="molecule type" value="Genomic_DNA"/>
</dbReference>
<reference evidence="1 2" key="1">
    <citation type="submission" date="2024-07" db="EMBL/GenBank/DDBJ databases">
        <title>Enhanced genomic and transcriptomic resources for Trichinella pseudospiralis and T. spiralis underpin the discovery of pronounced molecular differences between stages and species.</title>
        <authorList>
            <person name="Pasi K.K."/>
            <person name="La Rosa G."/>
            <person name="Gomez-Morales M.A."/>
            <person name="Tosini F."/>
            <person name="Sumanam S."/>
            <person name="Young N.D."/>
            <person name="Chang B.C."/>
            <person name="Robin G.B."/>
        </authorList>
    </citation>
    <scope>NUCLEOTIDE SEQUENCE [LARGE SCALE GENOMIC DNA]</scope>
    <source>
        <strain evidence="1">ISS534</strain>
    </source>
</reference>
<protein>
    <submittedName>
        <fullName evidence="1">3-isopropylmalate dehydratase large subunit</fullName>
    </submittedName>
</protein>
<keyword evidence="2" id="KW-1185">Reference proteome</keyword>